<name>E1YIA6_9BACT</name>
<organism evidence="1">
    <name type="scientific">uncultured Desulfobacterium sp</name>
    <dbReference type="NCBI Taxonomy" id="201089"/>
    <lineage>
        <taxon>Bacteria</taxon>
        <taxon>Pseudomonadati</taxon>
        <taxon>Thermodesulfobacteriota</taxon>
        <taxon>Desulfobacteria</taxon>
        <taxon>Desulfobacterales</taxon>
        <taxon>Desulfobacteriaceae</taxon>
        <taxon>Desulfobacterium</taxon>
        <taxon>environmental samples</taxon>
    </lineage>
</organism>
<dbReference type="AlphaFoldDB" id="E1YIA6"/>
<reference evidence="1" key="1">
    <citation type="journal article" date="2011" name="Environ. Microbiol.">
        <title>Genomic insights into the metabolic potential of the polycyclic aromatic hydrocarbon degrading sulfate-reducing Deltaproteobacterium N47.</title>
        <authorList>
            <person name="Bergmann F."/>
            <person name="Selesi D."/>
            <person name="Weinmaier T."/>
            <person name="Tischler P."/>
            <person name="Rattei T."/>
            <person name="Meckenstock R.U."/>
        </authorList>
    </citation>
    <scope>NUCLEOTIDE SEQUENCE</scope>
</reference>
<gene>
    <name evidence="1" type="ORF">N47_D31840</name>
</gene>
<proteinExistence type="predicted"/>
<sequence length="90" mass="9903">MVQWGEAQMDEAWSGRACGLLAFVCPHEPGRASDCCQPWRVRLAAGMVPKVSCRSLRGFQWAYKDHLNPAWHALLALYLCGSSSVAQNPG</sequence>
<dbReference type="EMBL" id="FR695874">
    <property type="protein sequence ID" value="CBX30375.1"/>
    <property type="molecule type" value="Genomic_DNA"/>
</dbReference>
<protein>
    <submittedName>
        <fullName evidence="1">Uncharacterized protein</fullName>
    </submittedName>
</protein>
<evidence type="ECO:0000313" key="1">
    <source>
        <dbReference type="EMBL" id="CBX30375.1"/>
    </source>
</evidence>
<accession>E1YIA6</accession>